<evidence type="ECO:0000313" key="2">
    <source>
        <dbReference type="RefSeq" id="XP_029654533.1"/>
    </source>
</evidence>
<name>A0A6P7TRZ2_9MOLL</name>
<sequence>MKRLSLSGRAIGCLGDFASLGQIEHLSELDLSENSICSWSDNIPQRIRRDWCISYLPSLRVLNRTRVSDQDRENAERAFIRHYTQRHDKPERFYELREIHGDLGPLLDVDLTPPKVVSLRLFCDGFCSKTVPVSVKMSVTELRKLICRELFDNKRNIKFKMFHDNHVGGPEELKYPNKLLYSLRICDEDTILVVTLN</sequence>
<evidence type="ECO:0000313" key="1">
    <source>
        <dbReference type="Proteomes" id="UP000515154"/>
    </source>
</evidence>
<protein>
    <submittedName>
        <fullName evidence="2">Uncharacterized protein LOC115227992</fullName>
    </submittedName>
</protein>
<accession>A0A6P7TRZ2</accession>
<dbReference type="InterPro" id="IPR032675">
    <property type="entry name" value="LRR_dom_sf"/>
</dbReference>
<dbReference type="InterPro" id="IPR029071">
    <property type="entry name" value="Ubiquitin-like_domsf"/>
</dbReference>
<dbReference type="AlphaFoldDB" id="A0A6P7TRZ2"/>
<dbReference type="Proteomes" id="UP000515154">
    <property type="component" value="Unplaced"/>
</dbReference>
<keyword evidence="1" id="KW-1185">Reference proteome</keyword>
<dbReference type="SUPFAM" id="SSF54236">
    <property type="entry name" value="Ubiquitin-like"/>
    <property type="match status" value="1"/>
</dbReference>
<gene>
    <name evidence="2" type="primary">LOC115227992</name>
</gene>
<dbReference type="KEGG" id="osn:115227992"/>
<dbReference type="RefSeq" id="XP_029654533.1">
    <property type="nucleotide sequence ID" value="XM_029798673.1"/>
</dbReference>
<reference evidence="2" key="1">
    <citation type="submission" date="2025-08" db="UniProtKB">
        <authorList>
            <consortium name="RefSeq"/>
        </authorList>
    </citation>
    <scope>IDENTIFICATION</scope>
</reference>
<dbReference type="Gene3D" id="3.80.10.10">
    <property type="entry name" value="Ribonuclease Inhibitor"/>
    <property type="match status" value="1"/>
</dbReference>
<organism evidence="1 2">
    <name type="scientific">Octopus sinensis</name>
    <name type="common">East Asian common octopus</name>
    <dbReference type="NCBI Taxonomy" id="2607531"/>
    <lineage>
        <taxon>Eukaryota</taxon>
        <taxon>Metazoa</taxon>
        <taxon>Spiralia</taxon>
        <taxon>Lophotrochozoa</taxon>
        <taxon>Mollusca</taxon>
        <taxon>Cephalopoda</taxon>
        <taxon>Coleoidea</taxon>
        <taxon>Octopodiformes</taxon>
        <taxon>Octopoda</taxon>
        <taxon>Incirrata</taxon>
        <taxon>Octopodidae</taxon>
        <taxon>Octopus</taxon>
    </lineage>
</organism>
<proteinExistence type="predicted"/>
<dbReference type="InterPro" id="IPR001611">
    <property type="entry name" value="Leu-rich_rpt"/>
</dbReference>
<dbReference type="SUPFAM" id="SSF52058">
    <property type="entry name" value="L domain-like"/>
    <property type="match status" value="1"/>
</dbReference>
<dbReference type="PROSITE" id="PS51450">
    <property type="entry name" value="LRR"/>
    <property type="match status" value="1"/>
</dbReference>